<sequence length="949" mass="102778">MAFRKHLGGGISTGAITIALASIAAPALAQEASVEPQDENVSEADNGAEDNVIIVSGYRQALENAVNLKREAPVIAEAFSAEDIGKLPDVSIAETLGRLPGLAVQRVEGRAQTLSVRGLGPDYSNSLLNGRQLVSSGDNRAVEYDQYPSELIDQGVVYKVPYAGLIGQGLAGTVDLRTIRPLAKGEQIFSIAGRVEFSEDGALNPDVKGWGYRATGTYVDQFADDTLGLAVGVAYQSSPSQVKRFNAWGYPELGDGDVDSGNAPDGSQGALVLGGMKPYAKSVDLDRLGAFGTLEWQPSPEWNTTLDVFYADYRERIPLRGIEFPLNPGWGAGTTITDVSNTGLADSVTFENVQPVVRNDYDRKDVETIALGWNTKYENDDVILNLDVAYSRADRRLQQIESYSGLNFAAGDTNAGDTVTYTRTGDGFPFRFTNQVDYSDTSIIQLTDPRGWGGGRGIVQAGFINDTSTDDDLWTVRGEVVGKVDSPLIKNLVIGASYDQRTKSRDITQNFLSLAGPNGAFIDDGAITRAPIPQEALLEPIAALDFLGFGPQVAYDPFVLLNNGTYVLTSIESSDLPYPGDWTVDENIWTGYLRADLDTMLGAIPMTGNIGVQAVFTSQSSSGFESDGGIGAQQVPVTDGDEYSHLLPSMTLNFAIADDMKLRFGAARTLARARMDFLNASTNAGVSDVFDFETGSIFSGSGGNPQLRPYVADGVDLSYEWYFGGEGYFAIAGYYKWLDDFVNSNAGVVRDFSYLRPVLSDQQRAIADATTYLGVVSAPDNQADGWIRGVEASLSVPFALFTDGFASGFGFQTSVAFTDSELTIYPQEGDPFETDVPGLSKWVVNSTAYYENSGFEARISHRYRTEFLAEFPAISASRAQRLTYAESIFDAQIGYRFEDGTALEGLSLTLQALNLTDEPFVSYANGDREQIIDYEEYGRTYLIGASYRF</sequence>
<organism evidence="8 9">
    <name type="scientific">Qipengyuania aurantiaca</name>
    <dbReference type="NCBI Taxonomy" id="2867233"/>
    <lineage>
        <taxon>Bacteria</taxon>
        <taxon>Pseudomonadati</taxon>
        <taxon>Pseudomonadota</taxon>
        <taxon>Alphaproteobacteria</taxon>
        <taxon>Sphingomonadales</taxon>
        <taxon>Erythrobacteraceae</taxon>
        <taxon>Qipengyuania</taxon>
    </lineage>
</organism>
<proteinExistence type="inferred from homology"/>
<dbReference type="InterPro" id="IPR000531">
    <property type="entry name" value="Beta-barrel_TonB"/>
</dbReference>
<dbReference type="CDD" id="cd01347">
    <property type="entry name" value="ligand_gated_channel"/>
    <property type="match status" value="1"/>
</dbReference>
<name>A0ABX8ZQV8_9SPHN</name>
<feature type="domain" description="TonB-dependent receptor plug" evidence="7">
    <location>
        <begin position="69"/>
        <end position="172"/>
    </location>
</feature>
<comment type="subcellular location">
    <subcellularLocation>
        <location evidence="1 4">Cell outer membrane</location>
    </subcellularLocation>
</comment>
<gene>
    <name evidence="8" type="ORF">K3148_01540</name>
</gene>
<keyword evidence="3" id="KW-0998">Cell outer membrane</keyword>
<keyword evidence="4" id="KW-0798">TonB box</keyword>
<evidence type="ECO:0000256" key="2">
    <source>
        <dbReference type="ARBA" id="ARBA00023136"/>
    </source>
</evidence>
<evidence type="ECO:0000256" key="3">
    <source>
        <dbReference type="ARBA" id="ARBA00023237"/>
    </source>
</evidence>
<keyword evidence="2 4" id="KW-0472">Membrane</keyword>
<dbReference type="Gene3D" id="2.40.170.20">
    <property type="entry name" value="TonB-dependent receptor, beta-barrel domain"/>
    <property type="match status" value="1"/>
</dbReference>
<feature type="signal peptide" evidence="5">
    <location>
        <begin position="1"/>
        <end position="29"/>
    </location>
</feature>
<keyword evidence="8" id="KW-0675">Receptor</keyword>
<keyword evidence="9" id="KW-1185">Reference proteome</keyword>
<evidence type="ECO:0000313" key="9">
    <source>
        <dbReference type="Proteomes" id="UP000824281"/>
    </source>
</evidence>
<evidence type="ECO:0000259" key="6">
    <source>
        <dbReference type="Pfam" id="PF00593"/>
    </source>
</evidence>
<dbReference type="PANTHER" id="PTHR40980">
    <property type="entry name" value="PLUG DOMAIN-CONTAINING PROTEIN"/>
    <property type="match status" value="1"/>
</dbReference>
<dbReference type="Pfam" id="PF07715">
    <property type="entry name" value="Plug"/>
    <property type="match status" value="1"/>
</dbReference>
<dbReference type="PANTHER" id="PTHR40980:SF3">
    <property type="entry name" value="TONB-DEPENDENT RECEPTOR-LIKE BETA-BARREL DOMAIN-CONTAINING PROTEIN"/>
    <property type="match status" value="1"/>
</dbReference>
<reference evidence="8 9" key="1">
    <citation type="submission" date="2021-08" db="EMBL/GenBank/DDBJ databases">
        <title>Comparative Genomics Analysis of the Genus Qipengyuania Reveals Extensive Genetic Diversity and Metabolic Versatility, Including the Description of Fifteen Novel Species.</title>
        <authorList>
            <person name="Liu Y."/>
        </authorList>
    </citation>
    <scope>NUCLEOTIDE SEQUENCE [LARGE SCALE GENOMIC DNA]</scope>
    <source>
        <strain evidence="8 9">1NDH13</strain>
    </source>
</reference>
<evidence type="ECO:0000313" key="8">
    <source>
        <dbReference type="EMBL" id="QZD90119.1"/>
    </source>
</evidence>
<evidence type="ECO:0000259" key="7">
    <source>
        <dbReference type="Pfam" id="PF07715"/>
    </source>
</evidence>
<dbReference type="Gene3D" id="2.170.130.10">
    <property type="entry name" value="TonB-dependent receptor, plug domain"/>
    <property type="match status" value="1"/>
</dbReference>
<dbReference type="Proteomes" id="UP000824281">
    <property type="component" value="Chromosome"/>
</dbReference>
<dbReference type="SUPFAM" id="SSF56935">
    <property type="entry name" value="Porins"/>
    <property type="match status" value="1"/>
</dbReference>
<evidence type="ECO:0000256" key="1">
    <source>
        <dbReference type="ARBA" id="ARBA00004442"/>
    </source>
</evidence>
<evidence type="ECO:0000256" key="5">
    <source>
        <dbReference type="SAM" id="SignalP"/>
    </source>
</evidence>
<dbReference type="InterPro" id="IPR010104">
    <property type="entry name" value="TonB_rcpt_bac"/>
</dbReference>
<dbReference type="EMBL" id="CP081295">
    <property type="protein sequence ID" value="QZD90119.1"/>
    <property type="molecule type" value="Genomic_DNA"/>
</dbReference>
<comment type="similarity">
    <text evidence="4">Belongs to the TonB-dependent receptor family.</text>
</comment>
<dbReference type="InterPro" id="IPR012910">
    <property type="entry name" value="Plug_dom"/>
</dbReference>
<dbReference type="NCBIfam" id="TIGR01782">
    <property type="entry name" value="TonB-Xanth-Caul"/>
    <property type="match status" value="1"/>
</dbReference>
<feature type="domain" description="TonB-dependent receptor-like beta-barrel" evidence="6">
    <location>
        <begin position="407"/>
        <end position="915"/>
    </location>
</feature>
<dbReference type="InterPro" id="IPR037066">
    <property type="entry name" value="Plug_dom_sf"/>
</dbReference>
<dbReference type="InterPro" id="IPR036942">
    <property type="entry name" value="Beta-barrel_TonB_sf"/>
</dbReference>
<keyword evidence="5" id="KW-0732">Signal</keyword>
<protein>
    <submittedName>
        <fullName evidence="8">TonB-dependent receptor</fullName>
    </submittedName>
</protein>
<dbReference type="Pfam" id="PF00593">
    <property type="entry name" value="TonB_dep_Rec_b-barrel"/>
    <property type="match status" value="1"/>
</dbReference>
<dbReference type="RefSeq" id="WP_221425593.1">
    <property type="nucleotide sequence ID" value="NZ_CP081295.1"/>
</dbReference>
<evidence type="ECO:0000256" key="4">
    <source>
        <dbReference type="RuleBase" id="RU003357"/>
    </source>
</evidence>
<feature type="chain" id="PRO_5046878063" evidence="5">
    <location>
        <begin position="30"/>
        <end position="949"/>
    </location>
</feature>
<accession>A0ABX8ZQV8</accession>